<evidence type="ECO:0000256" key="3">
    <source>
        <dbReference type="ARBA" id="ARBA00022882"/>
    </source>
</evidence>
<keyword evidence="2 7" id="KW-0633">Potassium transport</keyword>
<dbReference type="GO" id="GO:0034702">
    <property type="term" value="C:monoatomic ion channel complex"/>
    <property type="evidence" value="ECO:0007669"/>
    <property type="project" value="UniProtKB-KW"/>
</dbReference>
<evidence type="ECO:0000256" key="7">
    <source>
        <dbReference type="RuleBase" id="RU003822"/>
    </source>
</evidence>
<evidence type="ECO:0000256" key="4">
    <source>
        <dbReference type="ARBA" id="ARBA00022958"/>
    </source>
</evidence>
<keyword evidence="9" id="KW-1133">Transmembrane helix</keyword>
<keyword evidence="3 7" id="KW-0851">Voltage-gated channel</keyword>
<dbReference type="AlphaFoldDB" id="A0AAD2FVX4"/>
<dbReference type="SUPFAM" id="SSF81296">
    <property type="entry name" value="E set domains"/>
    <property type="match status" value="1"/>
</dbReference>
<evidence type="ECO:0008006" key="12">
    <source>
        <dbReference type="Google" id="ProtNLM"/>
    </source>
</evidence>
<sequence>MDGDSELQSPIPQNYKGAVNSQHSRQHSDASSSLPKDDKASSEGFSLKEVDLRIERLAGGGGVEHNRTVIRRRPHEVNAMSNKQRWELKRKRWLKRLQFWNPTDGTEGFSEEGHDIPQYRLEGTRKGKRFRKSLLSLMCGSNSSSGGIGISHNQRLASTLHWMFRVNFLFLFTVMSLAFFGLCLLFSALIISAGKLDADCIKIGGISFGNTTASFFADAFALSWTTLSTVGYGSTYPALGHENTNATNCLYITTICSLESFIGVLYSGFCGAILFGKVLRIQSHAQVEFSDPIVIRYGNGIEVTHHDDEDDETDEAFKIPCPVLEFRVVNKLFAEDGGEIMDGTLTVVANVDANDFADDDPGSTDHSVSERLSRADSFNSKESRKTARRRSTFANAAGSAIPTGIKEIGSGIGTGIKNVGKGVGTGIGHVGKGIGNVGKVAGKGIGQGIGHIGYGINQIGKISGIGELVGRRDSTFDEQDPTAKLANKRMFSKMLIEPGDHPFFKRVWIGRHVLDDTSPIVKPKVKRQIRRNKGYWPVRLNNHEGVRDSLQFNQILVSLNGVANVSASDVYAQKIYDFVDINIGYQFVNILYKDKDKTLKLDIDLLNDVREQNGGGGEPLLLGIE</sequence>
<keyword evidence="11" id="KW-1185">Reference proteome</keyword>
<feature type="region of interest" description="Disordered" evidence="8">
    <location>
        <begin position="356"/>
        <end position="394"/>
    </location>
</feature>
<feature type="transmembrane region" description="Helical" evidence="9">
    <location>
        <begin position="168"/>
        <end position="191"/>
    </location>
</feature>
<evidence type="ECO:0000256" key="5">
    <source>
        <dbReference type="ARBA" id="ARBA00023065"/>
    </source>
</evidence>
<dbReference type="Gene3D" id="2.60.40.1400">
    <property type="entry name" value="G protein-activated inward rectifier potassium channel 1"/>
    <property type="match status" value="1"/>
</dbReference>
<evidence type="ECO:0000313" key="10">
    <source>
        <dbReference type="EMBL" id="CAJ1954303.1"/>
    </source>
</evidence>
<proteinExistence type="inferred from homology"/>
<accession>A0AAD2FVX4</accession>
<dbReference type="InterPro" id="IPR016449">
    <property type="entry name" value="K_chnl_inward-rec_Kir"/>
</dbReference>
<keyword evidence="1 7" id="KW-0813">Transport</keyword>
<evidence type="ECO:0000256" key="1">
    <source>
        <dbReference type="ARBA" id="ARBA00022448"/>
    </source>
</evidence>
<dbReference type="Proteomes" id="UP001295423">
    <property type="component" value="Unassembled WGS sequence"/>
</dbReference>
<reference evidence="10" key="1">
    <citation type="submission" date="2023-08" db="EMBL/GenBank/DDBJ databases">
        <authorList>
            <person name="Audoor S."/>
            <person name="Bilcke G."/>
        </authorList>
    </citation>
    <scope>NUCLEOTIDE SEQUENCE</scope>
</reference>
<name>A0AAD2FVX4_9STRA</name>
<dbReference type="SUPFAM" id="SSF81324">
    <property type="entry name" value="Voltage-gated potassium channels"/>
    <property type="match status" value="1"/>
</dbReference>
<dbReference type="GO" id="GO:0005886">
    <property type="term" value="C:plasma membrane"/>
    <property type="evidence" value="ECO:0007669"/>
    <property type="project" value="TreeGrafter"/>
</dbReference>
<comment type="caution">
    <text evidence="10">The sequence shown here is derived from an EMBL/GenBank/DDBJ whole genome shotgun (WGS) entry which is preliminary data.</text>
</comment>
<keyword evidence="7 9" id="KW-0812">Transmembrane</keyword>
<dbReference type="EMBL" id="CAKOGP040001869">
    <property type="protein sequence ID" value="CAJ1954303.1"/>
    <property type="molecule type" value="Genomic_DNA"/>
</dbReference>
<feature type="region of interest" description="Disordered" evidence="8">
    <location>
        <begin position="1"/>
        <end position="42"/>
    </location>
</feature>
<dbReference type="Gene3D" id="1.10.287.70">
    <property type="match status" value="1"/>
</dbReference>
<keyword evidence="9" id="KW-0472">Membrane</keyword>
<evidence type="ECO:0000313" key="11">
    <source>
        <dbReference type="Proteomes" id="UP001295423"/>
    </source>
</evidence>
<keyword evidence="6 7" id="KW-0407">Ion channel</keyword>
<evidence type="ECO:0000256" key="6">
    <source>
        <dbReference type="ARBA" id="ARBA00023303"/>
    </source>
</evidence>
<evidence type="ECO:0000256" key="8">
    <source>
        <dbReference type="SAM" id="MobiDB-lite"/>
    </source>
</evidence>
<dbReference type="PANTHER" id="PTHR11767">
    <property type="entry name" value="INWARD RECTIFIER POTASSIUM CHANNEL"/>
    <property type="match status" value="1"/>
</dbReference>
<comment type="subcellular location">
    <subcellularLocation>
        <location evidence="7">Membrane</location>
        <topology evidence="7">Multi-pass membrane protein</topology>
    </subcellularLocation>
</comment>
<dbReference type="InterPro" id="IPR013518">
    <property type="entry name" value="K_chnl_inward-rec_Kir_cyto"/>
</dbReference>
<protein>
    <recommendedName>
        <fullName evidence="12">Inward rectifier potassium channel C-terminal domain-containing protein</fullName>
    </recommendedName>
</protein>
<feature type="compositionally biased region" description="Polar residues" evidence="8">
    <location>
        <begin position="1"/>
        <end position="12"/>
    </location>
</feature>
<keyword evidence="5 7" id="KW-0406">Ion transport</keyword>
<keyword evidence="4 7" id="KW-0630">Potassium</keyword>
<dbReference type="GO" id="GO:1990573">
    <property type="term" value="P:potassium ion import across plasma membrane"/>
    <property type="evidence" value="ECO:0007669"/>
    <property type="project" value="TreeGrafter"/>
</dbReference>
<feature type="compositionally biased region" description="Polar residues" evidence="8">
    <location>
        <begin position="19"/>
        <end position="34"/>
    </location>
</feature>
<gene>
    <name evidence="10" type="ORF">CYCCA115_LOCUS14896</name>
</gene>
<evidence type="ECO:0000256" key="2">
    <source>
        <dbReference type="ARBA" id="ARBA00022538"/>
    </source>
</evidence>
<comment type="similarity">
    <text evidence="7">Belongs to the inward rectifier-type potassium channel (TC 1.A.2.1) family.</text>
</comment>
<dbReference type="GO" id="GO:0005242">
    <property type="term" value="F:inward rectifier potassium channel activity"/>
    <property type="evidence" value="ECO:0007669"/>
    <property type="project" value="InterPro"/>
</dbReference>
<dbReference type="InterPro" id="IPR014756">
    <property type="entry name" value="Ig_E-set"/>
</dbReference>
<evidence type="ECO:0000256" key="9">
    <source>
        <dbReference type="SAM" id="Phobius"/>
    </source>
</evidence>
<dbReference type="GO" id="GO:0034765">
    <property type="term" value="P:regulation of monoatomic ion transmembrane transport"/>
    <property type="evidence" value="ECO:0007669"/>
    <property type="project" value="TreeGrafter"/>
</dbReference>
<feature type="compositionally biased region" description="Basic and acidic residues" evidence="8">
    <location>
        <begin position="367"/>
        <end position="385"/>
    </location>
</feature>
<dbReference type="PANTHER" id="PTHR11767:SF102">
    <property type="entry name" value="INWARDLY RECTIFYING POTASSIUM CHANNEL 1, ISOFORM F"/>
    <property type="match status" value="1"/>
</dbReference>
<organism evidence="10 11">
    <name type="scientific">Cylindrotheca closterium</name>
    <dbReference type="NCBI Taxonomy" id="2856"/>
    <lineage>
        <taxon>Eukaryota</taxon>
        <taxon>Sar</taxon>
        <taxon>Stramenopiles</taxon>
        <taxon>Ochrophyta</taxon>
        <taxon>Bacillariophyta</taxon>
        <taxon>Bacillariophyceae</taxon>
        <taxon>Bacillariophycidae</taxon>
        <taxon>Bacillariales</taxon>
        <taxon>Bacillariaceae</taxon>
        <taxon>Cylindrotheca</taxon>
    </lineage>
</organism>